<dbReference type="GO" id="GO:0017056">
    <property type="term" value="F:structural constituent of nuclear pore"/>
    <property type="evidence" value="ECO:0007669"/>
    <property type="project" value="InterPro"/>
</dbReference>
<dbReference type="InterPro" id="IPR042538">
    <property type="entry name" value="Nucleoporin_Nup155_C_3"/>
</dbReference>
<dbReference type="GO" id="GO:0000972">
    <property type="term" value="P:transcription-dependent tethering of RNA polymerase II gene DNA at nuclear periphery"/>
    <property type="evidence" value="ECO:0007669"/>
    <property type="project" value="TreeGrafter"/>
</dbReference>
<organism evidence="5">
    <name type="scientific">Anisakis simplex</name>
    <name type="common">Herring worm</name>
    <dbReference type="NCBI Taxonomy" id="6269"/>
    <lineage>
        <taxon>Eukaryota</taxon>
        <taxon>Metazoa</taxon>
        <taxon>Ecdysozoa</taxon>
        <taxon>Nematoda</taxon>
        <taxon>Chromadorea</taxon>
        <taxon>Rhabditida</taxon>
        <taxon>Spirurina</taxon>
        <taxon>Ascaridomorpha</taxon>
        <taxon>Ascaridoidea</taxon>
        <taxon>Anisakidae</taxon>
        <taxon>Anisakis</taxon>
        <taxon>Anisakis simplex complex</taxon>
    </lineage>
</organism>
<keyword evidence="3" id="KW-0539">Nucleus</keyword>
<dbReference type="GO" id="GO:0044611">
    <property type="term" value="C:nuclear pore inner ring"/>
    <property type="evidence" value="ECO:0007669"/>
    <property type="project" value="TreeGrafter"/>
</dbReference>
<dbReference type="GO" id="GO:0006606">
    <property type="term" value="P:protein import into nucleus"/>
    <property type="evidence" value="ECO:0007669"/>
    <property type="project" value="TreeGrafter"/>
</dbReference>
<dbReference type="PANTHER" id="PTHR10350">
    <property type="entry name" value="NUCLEAR PORE COMPLEX PROTEIN NUP155"/>
    <property type="match status" value="1"/>
</dbReference>
<reference evidence="5" key="1">
    <citation type="submission" date="2017-02" db="UniProtKB">
        <authorList>
            <consortium name="WormBaseParasite"/>
        </authorList>
    </citation>
    <scope>IDENTIFICATION</scope>
</reference>
<name>A0A0M3JQ87_ANISI</name>
<dbReference type="PANTHER" id="PTHR10350:SF6">
    <property type="entry name" value="NUCLEAR PORE COMPLEX PROTEIN NUP155"/>
    <property type="match status" value="1"/>
</dbReference>
<sequence>LLAKKNIRDGERAVEKLERRLYSAQELFEMFAEPFDLPEIKLALCHCSDTYDKNIIDELCAQIIDKELEVNRDEPSDAKIQRLGT</sequence>
<dbReference type="Pfam" id="PF03177">
    <property type="entry name" value="Nucleoporin_C"/>
    <property type="match status" value="1"/>
</dbReference>
<evidence type="ECO:0000256" key="3">
    <source>
        <dbReference type="ARBA" id="ARBA00023242"/>
    </source>
</evidence>
<dbReference type="GO" id="GO:0036228">
    <property type="term" value="P:protein localization to nuclear inner membrane"/>
    <property type="evidence" value="ECO:0007669"/>
    <property type="project" value="TreeGrafter"/>
</dbReference>
<dbReference type="Gene3D" id="1.20.120.1880">
    <property type="entry name" value="Nucleoporin, helical C-terminal domain"/>
    <property type="match status" value="1"/>
</dbReference>
<accession>A0A0M3JQ87</accession>
<dbReference type="WBParaSite" id="ASIM_0000983801-mRNA-1">
    <property type="protein sequence ID" value="ASIM_0000983801-mRNA-1"/>
    <property type="gene ID" value="ASIM_0000983801"/>
</dbReference>
<dbReference type="InterPro" id="IPR004870">
    <property type="entry name" value="Nucleoporin_Nup155"/>
</dbReference>
<protein>
    <submittedName>
        <fullName evidence="5">RYDR_ITPR domain-containing protein</fullName>
    </submittedName>
</protein>
<proteinExistence type="predicted"/>
<keyword evidence="2" id="KW-0813">Transport</keyword>
<evidence type="ECO:0000256" key="1">
    <source>
        <dbReference type="ARBA" id="ARBA00004123"/>
    </source>
</evidence>
<dbReference type="GO" id="GO:0006405">
    <property type="term" value="P:RNA export from nucleus"/>
    <property type="evidence" value="ECO:0007669"/>
    <property type="project" value="TreeGrafter"/>
</dbReference>
<evidence type="ECO:0000313" key="5">
    <source>
        <dbReference type="WBParaSite" id="ASIM_0000983801-mRNA-1"/>
    </source>
</evidence>
<evidence type="ECO:0000259" key="4">
    <source>
        <dbReference type="Pfam" id="PF03177"/>
    </source>
</evidence>
<feature type="domain" description="Nucleoporin Nup133/Nup155-like C-terminal" evidence="4">
    <location>
        <begin position="10"/>
        <end position="84"/>
    </location>
</feature>
<dbReference type="InterPro" id="IPR007187">
    <property type="entry name" value="Nucleoporin_Nup133/Nup155_C"/>
</dbReference>
<dbReference type="AlphaFoldDB" id="A0A0M3JQ87"/>
<evidence type="ECO:0000256" key="2">
    <source>
        <dbReference type="ARBA" id="ARBA00022448"/>
    </source>
</evidence>
<comment type="subcellular location">
    <subcellularLocation>
        <location evidence="1">Nucleus</location>
    </subcellularLocation>
</comment>